<reference evidence="2" key="1">
    <citation type="submission" date="2021-01" db="EMBL/GenBank/DDBJ databases">
        <authorList>
            <person name="Kaushik A."/>
        </authorList>
    </citation>
    <scope>NUCLEOTIDE SEQUENCE</scope>
    <source>
        <strain evidence="2">AG3-T5</strain>
    </source>
</reference>
<evidence type="ECO:0000313" key="3">
    <source>
        <dbReference type="Proteomes" id="UP000663841"/>
    </source>
</evidence>
<name>A0A8H3BGK2_9AGAM</name>
<feature type="compositionally biased region" description="Acidic residues" evidence="1">
    <location>
        <begin position="190"/>
        <end position="199"/>
    </location>
</feature>
<feature type="compositionally biased region" description="Low complexity" evidence="1">
    <location>
        <begin position="178"/>
        <end position="188"/>
    </location>
</feature>
<feature type="region of interest" description="Disordered" evidence="1">
    <location>
        <begin position="71"/>
        <end position="109"/>
    </location>
</feature>
<feature type="compositionally biased region" description="Basic and acidic residues" evidence="1">
    <location>
        <begin position="44"/>
        <end position="56"/>
    </location>
</feature>
<organism evidence="2 3">
    <name type="scientific">Rhizoctonia solani</name>
    <dbReference type="NCBI Taxonomy" id="456999"/>
    <lineage>
        <taxon>Eukaryota</taxon>
        <taxon>Fungi</taxon>
        <taxon>Dikarya</taxon>
        <taxon>Basidiomycota</taxon>
        <taxon>Agaricomycotina</taxon>
        <taxon>Agaricomycetes</taxon>
        <taxon>Cantharellales</taxon>
        <taxon>Ceratobasidiaceae</taxon>
        <taxon>Rhizoctonia</taxon>
    </lineage>
</organism>
<evidence type="ECO:0000256" key="1">
    <source>
        <dbReference type="SAM" id="MobiDB-lite"/>
    </source>
</evidence>
<feature type="region of interest" description="Disordered" evidence="1">
    <location>
        <begin position="128"/>
        <end position="204"/>
    </location>
</feature>
<comment type="caution">
    <text evidence="2">The sequence shown here is derived from an EMBL/GenBank/DDBJ whole genome shotgun (WGS) entry which is preliminary data.</text>
</comment>
<dbReference type="InterPro" id="IPR011990">
    <property type="entry name" value="TPR-like_helical_dom_sf"/>
</dbReference>
<protein>
    <submittedName>
        <fullName evidence="2">Uncharacterized protein</fullName>
    </submittedName>
</protein>
<feature type="compositionally biased region" description="Low complexity" evidence="1">
    <location>
        <begin position="98"/>
        <end position="108"/>
    </location>
</feature>
<evidence type="ECO:0000313" key="2">
    <source>
        <dbReference type="EMBL" id="CAE6456257.1"/>
    </source>
</evidence>
<dbReference type="Proteomes" id="UP000663841">
    <property type="component" value="Unassembled WGS sequence"/>
</dbReference>
<dbReference type="AlphaFoldDB" id="A0A8H3BGK2"/>
<dbReference type="Gene3D" id="1.25.40.10">
    <property type="entry name" value="Tetratricopeptide repeat domain"/>
    <property type="match status" value="1"/>
</dbReference>
<gene>
    <name evidence="2" type="ORF">RDB_LOCUS139720</name>
</gene>
<dbReference type="EMBL" id="CAJMWW010000192">
    <property type="protein sequence ID" value="CAE6456257.1"/>
    <property type="molecule type" value="Genomic_DNA"/>
</dbReference>
<sequence length="302" mass="33451">MHNQRHAHVPRLNQHEAFLSSFPSYAAPLPPFDESTLNGPSQKRCGDGERKGRSERERAMAILKALSIMGGMTGKPSPPPLPPLCVSHSTPGPLTQGPPSQQRAPRPIQARRRVPTWWLGEIEQRSLAREHKALPPTTSPNPVPSTLCPRPDPTTPRASSPARIMVLLSPEPEPQPDPQSQSKSQSQPEPEPEPEPEPDSESKPKIPLIVTQVVEYFQHALSLQCENVEQAKEAFSSVLQMDNDFDKADEIFFRLGIIYKQQQKYKEALKLATVLVRLLEGSSPSAYSATDVKNSINTYPCV</sequence>
<accession>A0A8H3BGK2</accession>
<proteinExistence type="predicted"/>
<feature type="region of interest" description="Disordered" evidence="1">
    <location>
        <begin position="30"/>
        <end position="56"/>
    </location>
</feature>
<feature type="non-terminal residue" evidence="2">
    <location>
        <position position="1"/>
    </location>
</feature>
<dbReference type="SUPFAM" id="SSF48452">
    <property type="entry name" value="TPR-like"/>
    <property type="match status" value="1"/>
</dbReference>